<evidence type="ECO:0000256" key="1">
    <source>
        <dbReference type="SAM" id="MobiDB-lite"/>
    </source>
</evidence>
<sequence>TLLINPRMRPQQQSSGTCWTSTCSATSSPPNWRCRTFARTKETSSTSPAWLGPSDRDTRFPTWPQR</sequence>
<proteinExistence type="predicted"/>
<organism evidence="2">
    <name type="scientific">Tetraodon nigroviridis</name>
    <name type="common">Spotted green pufferfish</name>
    <name type="synonym">Chelonodon nigroviridis</name>
    <dbReference type="NCBI Taxonomy" id="99883"/>
    <lineage>
        <taxon>Eukaryota</taxon>
        <taxon>Metazoa</taxon>
        <taxon>Chordata</taxon>
        <taxon>Craniata</taxon>
        <taxon>Vertebrata</taxon>
        <taxon>Euteleostomi</taxon>
        <taxon>Actinopterygii</taxon>
        <taxon>Neopterygii</taxon>
        <taxon>Teleostei</taxon>
        <taxon>Neoteleostei</taxon>
        <taxon>Acanthomorphata</taxon>
        <taxon>Eupercaria</taxon>
        <taxon>Tetraodontiformes</taxon>
        <taxon>Tetradontoidea</taxon>
        <taxon>Tetraodontidae</taxon>
        <taxon>Tetraodon</taxon>
    </lineage>
</organism>
<reference evidence="2" key="2">
    <citation type="submission" date="2004-02" db="EMBL/GenBank/DDBJ databases">
        <authorList>
            <consortium name="Genoscope"/>
            <consortium name="Whitehead Institute Centre for Genome Research"/>
        </authorList>
    </citation>
    <scope>NUCLEOTIDE SEQUENCE</scope>
</reference>
<dbReference type="EMBL" id="CAAE01006085">
    <property type="protein sequence ID" value="CAF88968.1"/>
    <property type="molecule type" value="Genomic_DNA"/>
</dbReference>
<reference evidence="2" key="1">
    <citation type="journal article" date="2004" name="Nature">
        <title>Genome duplication in the teleost fish Tetraodon nigroviridis reveals the early vertebrate proto-karyotype.</title>
        <authorList>
            <person name="Jaillon O."/>
            <person name="Aury J.-M."/>
            <person name="Brunet F."/>
            <person name="Petit J.-L."/>
            <person name="Stange-Thomann N."/>
            <person name="Mauceli E."/>
            <person name="Bouneau L."/>
            <person name="Fischer C."/>
            <person name="Ozouf-Costaz C."/>
            <person name="Bernot A."/>
            <person name="Nicaud S."/>
            <person name="Jaffe D."/>
            <person name="Fisher S."/>
            <person name="Lutfalla G."/>
            <person name="Dossat C."/>
            <person name="Segurens B."/>
            <person name="Dasilva C."/>
            <person name="Salanoubat M."/>
            <person name="Levy M."/>
            <person name="Boudet N."/>
            <person name="Castellano S."/>
            <person name="Anthouard V."/>
            <person name="Jubin C."/>
            <person name="Castelli V."/>
            <person name="Katinka M."/>
            <person name="Vacherie B."/>
            <person name="Biemont C."/>
            <person name="Skalli Z."/>
            <person name="Cattolico L."/>
            <person name="Poulain J."/>
            <person name="De Berardinis V."/>
            <person name="Cruaud C."/>
            <person name="Duprat S."/>
            <person name="Brottier P."/>
            <person name="Coutanceau J.-P."/>
            <person name="Gouzy J."/>
            <person name="Parra G."/>
            <person name="Lardier G."/>
            <person name="Chapple C."/>
            <person name="McKernan K.J."/>
            <person name="McEwan P."/>
            <person name="Bosak S."/>
            <person name="Kellis M."/>
            <person name="Volff J.-N."/>
            <person name="Guigo R."/>
            <person name="Zody M.C."/>
            <person name="Mesirov J."/>
            <person name="Lindblad-Toh K."/>
            <person name="Birren B."/>
            <person name="Nusbaum C."/>
            <person name="Kahn D."/>
            <person name="Robinson-Rechavi M."/>
            <person name="Laudet V."/>
            <person name="Schachter V."/>
            <person name="Quetier F."/>
            <person name="Saurin W."/>
            <person name="Scarpelli C."/>
            <person name="Wincker P."/>
            <person name="Lander E.S."/>
            <person name="Weissenbach J."/>
            <person name="Roest Crollius H."/>
        </authorList>
    </citation>
    <scope>NUCLEOTIDE SEQUENCE [LARGE SCALE GENOMIC DNA]</scope>
</reference>
<accession>Q4TDR4</accession>
<feature type="region of interest" description="Disordered" evidence="1">
    <location>
        <begin position="1"/>
        <end position="20"/>
    </location>
</feature>
<feature type="region of interest" description="Disordered" evidence="1">
    <location>
        <begin position="39"/>
        <end position="66"/>
    </location>
</feature>
<protein>
    <submittedName>
        <fullName evidence="2">(spotted green pufferfish) hypothetical protein</fullName>
    </submittedName>
</protein>
<comment type="caution">
    <text evidence="2">The sequence shown here is derived from an EMBL/GenBank/DDBJ whole genome shotgun (WGS) entry which is preliminary data.</text>
</comment>
<name>Q4TDR4_TETNG</name>
<feature type="non-terminal residue" evidence="2">
    <location>
        <position position="66"/>
    </location>
</feature>
<dbReference type="KEGG" id="tng:GSTEN00002660G001"/>
<gene>
    <name evidence="2" type="ORF">GSTENG00002660001</name>
</gene>
<evidence type="ECO:0000313" key="2">
    <source>
        <dbReference type="EMBL" id="CAF88968.1"/>
    </source>
</evidence>
<dbReference type="AlphaFoldDB" id="Q4TDR4"/>